<keyword evidence="2" id="KW-1185">Reference proteome</keyword>
<name>A0A917LEV0_9BACL</name>
<dbReference type="InterPro" id="IPR036412">
    <property type="entry name" value="HAD-like_sf"/>
</dbReference>
<reference evidence="1" key="1">
    <citation type="journal article" date="2014" name="Int. J. Syst. Evol. Microbiol.">
        <title>Complete genome sequence of Corynebacterium casei LMG S-19264T (=DSM 44701T), isolated from a smear-ripened cheese.</title>
        <authorList>
            <consortium name="US DOE Joint Genome Institute (JGI-PGF)"/>
            <person name="Walter F."/>
            <person name="Albersmeier A."/>
            <person name="Kalinowski J."/>
            <person name="Ruckert C."/>
        </authorList>
    </citation>
    <scope>NUCLEOTIDE SEQUENCE</scope>
    <source>
        <strain evidence="1">CGMCC 1.12987</strain>
    </source>
</reference>
<protein>
    <recommendedName>
        <fullName evidence="3">Haloacid dehalogenase</fullName>
    </recommendedName>
</protein>
<sequence>MSKKTDLVLDIAGVIATNFSPIFWEDLSIKFNVAYDDLVRFKKELRIELWTGKINEQDFWARLIERFPMVDGGYAAIKLLSAIEPLPALEEVPLWSEYANIHLLSNHRIEWVKHIISPIEKYISSITISSEVGFCKPQVDIYLIVNSKCKNKDNVLLVDDQEKNLIEARNLGWNTLLADGKGEWTKNIREQLLNGKTIAQ</sequence>
<comment type="caution">
    <text evidence="1">The sequence shown here is derived from an EMBL/GenBank/DDBJ whole genome shotgun (WGS) entry which is preliminary data.</text>
</comment>
<dbReference type="RefSeq" id="WP_188532568.1">
    <property type="nucleotide sequence ID" value="NZ_BMGR01000013.1"/>
</dbReference>
<evidence type="ECO:0008006" key="3">
    <source>
        <dbReference type="Google" id="ProtNLM"/>
    </source>
</evidence>
<proteinExistence type="predicted"/>
<dbReference type="InterPro" id="IPR023214">
    <property type="entry name" value="HAD_sf"/>
</dbReference>
<dbReference type="Gene3D" id="3.40.50.1000">
    <property type="entry name" value="HAD superfamily/HAD-like"/>
    <property type="match status" value="1"/>
</dbReference>
<gene>
    <name evidence="1" type="ORF">GCM10010916_37160</name>
</gene>
<dbReference type="Proteomes" id="UP000644756">
    <property type="component" value="Unassembled WGS sequence"/>
</dbReference>
<dbReference type="EMBL" id="BMGR01000013">
    <property type="protein sequence ID" value="GGG16880.1"/>
    <property type="molecule type" value="Genomic_DNA"/>
</dbReference>
<organism evidence="1 2">
    <name type="scientific">Paenibacillus abyssi</name>
    <dbReference type="NCBI Taxonomy" id="1340531"/>
    <lineage>
        <taxon>Bacteria</taxon>
        <taxon>Bacillati</taxon>
        <taxon>Bacillota</taxon>
        <taxon>Bacilli</taxon>
        <taxon>Bacillales</taxon>
        <taxon>Paenibacillaceae</taxon>
        <taxon>Paenibacillus</taxon>
    </lineage>
</organism>
<accession>A0A917LEV0</accession>
<dbReference type="SUPFAM" id="SSF56784">
    <property type="entry name" value="HAD-like"/>
    <property type="match status" value="1"/>
</dbReference>
<evidence type="ECO:0000313" key="1">
    <source>
        <dbReference type="EMBL" id="GGG16880.1"/>
    </source>
</evidence>
<dbReference type="PANTHER" id="PTHR43611">
    <property type="entry name" value="ALPHA-D-GLUCOSE 1-PHOSPHATE PHOSPHATASE"/>
    <property type="match status" value="1"/>
</dbReference>
<evidence type="ECO:0000313" key="2">
    <source>
        <dbReference type="Proteomes" id="UP000644756"/>
    </source>
</evidence>
<reference evidence="1" key="2">
    <citation type="submission" date="2020-09" db="EMBL/GenBank/DDBJ databases">
        <authorList>
            <person name="Sun Q."/>
            <person name="Zhou Y."/>
        </authorList>
    </citation>
    <scope>NUCLEOTIDE SEQUENCE</scope>
    <source>
        <strain evidence="1">CGMCC 1.12987</strain>
    </source>
</reference>
<dbReference type="AlphaFoldDB" id="A0A917LEV0"/>
<dbReference type="PANTHER" id="PTHR43611:SF3">
    <property type="entry name" value="FLAVIN MONONUCLEOTIDE HYDROLASE 1, CHLOROPLATIC"/>
    <property type="match status" value="1"/>
</dbReference>